<sequence>MTLPTAPSVRESGVGFPLVLLHAFPLSARMWDSQRELIPGPAGQDATVITPDQRGFGSAQLGTDEPALDLAAADLARLLDERGIERAVIGGLSMGGYVAMAFARHYPERVAGLLLAGTKATADTPQARANRERIATAVLARDSVRILAEEKLADNLLGPAPMPELIAHVSEMIAEASPQAVAWAQRAMAARPDSLDVLAGLDVPAAVIVGEMDTVTPLAEAQLMADALPDAELTVIPSVGHLSSLEAPETFNGAVRALLRRVARR</sequence>
<accession>A0ABN2YTS0</accession>
<dbReference type="SUPFAM" id="SSF53474">
    <property type="entry name" value="alpha/beta-Hydrolases"/>
    <property type="match status" value="1"/>
</dbReference>
<dbReference type="Gene3D" id="3.40.50.1820">
    <property type="entry name" value="alpha/beta hydrolase"/>
    <property type="match status" value="1"/>
</dbReference>
<dbReference type="EMBL" id="BAAANT010000002">
    <property type="protein sequence ID" value="GAA2132157.1"/>
    <property type="molecule type" value="Genomic_DNA"/>
</dbReference>
<keyword evidence="1 3" id="KW-0378">Hydrolase</keyword>
<dbReference type="InterPro" id="IPR029058">
    <property type="entry name" value="AB_hydrolase_fold"/>
</dbReference>
<evidence type="ECO:0000313" key="3">
    <source>
        <dbReference type="EMBL" id="GAA2132157.1"/>
    </source>
</evidence>
<organism evidence="3 4">
    <name type="scientific">Kitasatospora kazusensis</name>
    <dbReference type="NCBI Taxonomy" id="407974"/>
    <lineage>
        <taxon>Bacteria</taxon>
        <taxon>Bacillati</taxon>
        <taxon>Actinomycetota</taxon>
        <taxon>Actinomycetes</taxon>
        <taxon>Kitasatosporales</taxon>
        <taxon>Streptomycetaceae</taxon>
        <taxon>Kitasatospora</taxon>
    </lineage>
</organism>
<dbReference type="InterPro" id="IPR000073">
    <property type="entry name" value="AB_hydrolase_1"/>
</dbReference>
<keyword evidence="4" id="KW-1185">Reference proteome</keyword>
<dbReference type="PANTHER" id="PTHR43798">
    <property type="entry name" value="MONOACYLGLYCEROL LIPASE"/>
    <property type="match status" value="1"/>
</dbReference>
<dbReference type="PANTHER" id="PTHR43798:SF31">
    <property type="entry name" value="AB HYDROLASE SUPERFAMILY PROTEIN YCLE"/>
    <property type="match status" value="1"/>
</dbReference>
<reference evidence="3 4" key="1">
    <citation type="journal article" date="2019" name="Int. J. Syst. Evol. Microbiol.">
        <title>The Global Catalogue of Microorganisms (GCM) 10K type strain sequencing project: providing services to taxonomists for standard genome sequencing and annotation.</title>
        <authorList>
            <consortium name="The Broad Institute Genomics Platform"/>
            <consortium name="The Broad Institute Genome Sequencing Center for Infectious Disease"/>
            <person name="Wu L."/>
            <person name="Ma J."/>
        </authorList>
    </citation>
    <scope>NUCLEOTIDE SEQUENCE [LARGE SCALE GENOMIC DNA]</scope>
    <source>
        <strain evidence="3 4">JCM 14560</strain>
    </source>
</reference>
<dbReference type="PRINTS" id="PR00111">
    <property type="entry name" value="ABHYDROLASE"/>
</dbReference>
<dbReference type="Proteomes" id="UP001422759">
    <property type="component" value="Unassembled WGS sequence"/>
</dbReference>
<evidence type="ECO:0000256" key="1">
    <source>
        <dbReference type="ARBA" id="ARBA00022801"/>
    </source>
</evidence>
<dbReference type="InterPro" id="IPR000639">
    <property type="entry name" value="Epox_hydrolase-like"/>
</dbReference>
<feature type="domain" description="AB hydrolase-1" evidence="2">
    <location>
        <begin position="18"/>
        <end position="252"/>
    </location>
</feature>
<protein>
    <submittedName>
        <fullName evidence="3">Alpha/beta hydrolase</fullName>
    </submittedName>
</protein>
<gene>
    <name evidence="3" type="ORF">GCM10009760_06770</name>
</gene>
<evidence type="ECO:0000259" key="2">
    <source>
        <dbReference type="Pfam" id="PF12697"/>
    </source>
</evidence>
<dbReference type="PRINTS" id="PR00412">
    <property type="entry name" value="EPOXHYDRLASE"/>
</dbReference>
<comment type="caution">
    <text evidence="3">The sequence shown here is derived from an EMBL/GenBank/DDBJ whole genome shotgun (WGS) entry which is preliminary data.</text>
</comment>
<dbReference type="InterPro" id="IPR050266">
    <property type="entry name" value="AB_hydrolase_sf"/>
</dbReference>
<name>A0ABN2YTS0_9ACTN</name>
<dbReference type="Pfam" id="PF12697">
    <property type="entry name" value="Abhydrolase_6"/>
    <property type="match status" value="1"/>
</dbReference>
<dbReference type="GO" id="GO:0016787">
    <property type="term" value="F:hydrolase activity"/>
    <property type="evidence" value="ECO:0007669"/>
    <property type="project" value="UniProtKB-KW"/>
</dbReference>
<evidence type="ECO:0000313" key="4">
    <source>
        <dbReference type="Proteomes" id="UP001422759"/>
    </source>
</evidence>
<proteinExistence type="predicted"/>
<dbReference type="RefSeq" id="WP_344460431.1">
    <property type="nucleotide sequence ID" value="NZ_BAAANT010000002.1"/>
</dbReference>